<evidence type="ECO:0000313" key="1">
    <source>
        <dbReference type="EMBL" id="GGA17310.1"/>
    </source>
</evidence>
<organism evidence="1 2">
    <name type="scientific">Paenibacillus marchantiophytorum</name>
    <dbReference type="NCBI Taxonomy" id="1619310"/>
    <lineage>
        <taxon>Bacteria</taxon>
        <taxon>Bacillati</taxon>
        <taxon>Bacillota</taxon>
        <taxon>Bacilli</taxon>
        <taxon>Bacillales</taxon>
        <taxon>Paenibacillaceae</taxon>
        <taxon>Paenibacillus</taxon>
    </lineage>
</organism>
<reference evidence="2" key="1">
    <citation type="journal article" date="2019" name="Int. J. Syst. Evol. Microbiol.">
        <title>The Global Catalogue of Microorganisms (GCM) 10K type strain sequencing project: providing services to taxonomists for standard genome sequencing and annotation.</title>
        <authorList>
            <consortium name="The Broad Institute Genomics Platform"/>
            <consortium name="The Broad Institute Genome Sequencing Center for Infectious Disease"/>
            <person name="Wu L."/>
            <person name="Ma J."/>
        </authorList>
    </citation>
    <scope>NUCLEOTIDE SEQUENCE [LARGE SCALE GENOMIC DNA]</scope>
    <source>
        <strain evidence="2">CGMCC 1.15043</strain>
    </source>
</reference>
<accession>A0ABQ1FK39</accession>
<comment type="caution">
    <text evidence="1">The sequence shown here is derived from an EMBL/GenBank/DDBJ whole genome shotgun (WGS) entry which is preliminary data.</text>
</comment>
<name>A0ABQ1FK39_9BACL</name>
<proteinExistence type="predicted"/>
<dbReference type="EMBL" id="BMHE01000094">
    <property type="protein sequence ID" value="GGA17310.1"/>
    <property type="molecule type" value="Genomic_DNA"/>
</dbReference>
<evidence type="ECO:0000313" key="2">
    <source>
        <dbReference type="Proteomes" id="UP000615455"/>
    </source>
</evidence>
<gene>
    <name evidence="1" type="ORF">GCM10008018_71980</name>
</gene>
<sequence length="64" mass="7824">MPTTFFNEFLDTYNDYMRLYEMFGDHLYVEQANEVLCYLQIMAIRNEQHRAIIWKINSPTIHAY</sequence>
<keyword evidence="2" id="KW-1185">Reference proteome</keyword>
<dbReference type="RefSeq" id="WP_189020906.1">
    <property type="nucleotide sequence ID" value="NZ_BMHE01000094.1"/>
</dbReference>
<protein>
    <submittedName>
        <fullName evidence="1">Uncharacterized protein</fullName>
    </submittedName>
</protein>
<dbReference type="Proteomes" id="UP000615455">
    <property type="component" value="Unassembled WGS sequence"/>
</dbReference>